<feature type="domain" description="PIG-P" evidence="7">
    <location>
        <begin position="100"/>
        <end position="214"/>
    </location>
</feature>
<feature type="compositionally biased region" description="Pro residues" evidence="5">
    <location>
        <begin position="28"/>
        <end position="41"/>
    </location>
</feature>
<evidence type="ECO:0000256" key="2">
    <source>
        <dbReference type="ARBA" id="ARBA00022692"/>
    </source>
</evidence>
<dbReference type="OrthoDB" id="690928at2759"/>
<keyword evidence="2 6" id="KW-0812">Transmembrane</keyword>
<evidence type="ECO:0000313" key="9">
    <source>
        <dbReference type="Proteomes" id="UP000094385"/>
    </source>
</evidence>
<feature type="region of interest" description="Disordered" evidence="5">
    <location>
        <begin position="64"/>
        <end position="93"/>
    </location>
</feature>
<feature type="compositionally biased region" description="Basic and acidic residues" evidence="5">
    <location>
        <begin position="80"/>
        <end position="89"/>
    </location>
</feature>
<dbReference type="GO" id="GO:0005783">
    <property type="term" value="C:endoplasmic reticulum"/>
    <property type="evidence" value="ECO:0007669"/>
    <property type="project" value="TreeGrafter"/>
</dbReference>
<organism evidence="8 9">
    <name type="scientific">Lipomyces starkeyi NRRL Y-11557</name>
    <dbReference type="NCBI Taxonomy" id="675824"/>
    <lineage>
        <taxon>Eukaryota</taxon>
        <taxon>Fungi</taxon>
        <taxon>Dikarya</taxon>
        <taxon>Ascomycota</taxon>
        <taxon>Saccharomycotina</taxon>
        <taxon>Lipomycetes</taxon>
        <taxon>Lipomycetales</taxon>
        <taxon>Lipomycetaceae</taxon>
        <taxon>Lipomyces</taxon>
    </lineage>
</organism>
<dbReference type="InterPro" id="IPR052263">
    <property type="entry name" value="GPI_Anchor_Biosynth"/>
</dbReference>
<evidence type="ECO:0000259" key="7">
    <source>
        <dbReference type="Pfam" id="PF08510"/>
    </source>
</evidence>
<evidence type="ECO:0000256" key="4">
    <source>
        <dbReference type="ARBA" id="ARBA00023136"/>
    </source>
</evidence>
<evidence type="ECO:0000313" key="8">
    <source>
        <dbReference type="EMBL" id="ODQ75905.1"/>
    </source>
</evidence>
<protein>
    <recommendedName>
        <fullName evidence="7">PIG-P domain-containing protein</fullName>
    </recommendedName>
</protein>
<dbReference type="GO" id="GO:0006506">
    <property type="term" value="P:GPI anchor biosynthetic process"/>
    <property type="evidence" value="ECO:0007669"/>
    <property type="project" value="TreeGrafter"/>
</dbReference>
<evidence type="ECO:0000256" key="3">
    <source>
        <dbReference type="ARBA" id="ARBA00022989"/>
    </source>
</evidence>
<feature type="transmembrane region" description="Helical" evidence="6">
    <location>
        <begin position="142"/>
        <end position="162"/>
    </location>
</feature>
<reference evidence="8 9" key="1">
    <citation type="journal article" date="2016" name="Proc. Natl. Acad. Sci. U.S.A.">
        <title>Comparative genomics of biotechnologically important yeasts.</title>
        <authorList>
            <person name="Riley R."/>
            <person name="Haridas S."/>
            <person name="Wolfe K.H."/>
            <person name="Lopes M.R."/>
            <person name="Hittinger C.T."/>
            <person name="Goeker M."/>
            <person name="Salamov A.A."/>
            <person name="Wisecaver J.H."/>
            <person name="Long T.M."/>
            <person name="Calvey C.H."/>
            <person name="Aerts A.L."/>
            <person name="Barry K.W."/>
            <person name="Choi C."/>
            <person name="Clum A."/>
            <person name="Coughlan A.Y."/>
            <person name="Deshpande S."/>
            <person name="Douglass A.P."/>
            <person name="Hanson S.J."/>
            <person name="Klenk H.-P."/>
            <person name="LaButti K.M."/>
            <person name="Lapidus A."/>
            <person name="Lindquist E.A."/>
            <person name="Lipzen A.M."/>
            <person name="Meier-Kolthoff J.P."/>
            <person name="Ohm R.A."/>
            <person name="Otillar R.P."/>
            <person name="Pangilinan J.L."/>
            <person name="Peng Y."/>
            <person name="Rokas A."/>
            <person name="Rosa C.A."/>
            <person name="Scheuner C."/>
            <person name="Sibirny A.A."/>
            <person name="Slot J.C."/>
            <person name="Stielow J.B."/>
            <person name="Sun H."/>
            <person name="Kurtzman C.P."/>
            <person name="Blackwell M."/>
            <person name="Grigoriev I.V."/>
            <person name="Jeffries T.W."/>
        </authorList>
    </citation>
    <scope>NUCLEOTIDE SEQUENCE [LARGE SCALE GENOMIC DNA]</scope>
    <source>
        <strain evidence="8 9">NRRL Y-11557</strain>
    </source>
</reference>
<name>A0A1E3QDX5_LIPST</name>
<dbReference type="GO" id="GO:0016020">
    <property type="term" value="C:membrane"/>
    <property type="evidence" value="ECO:0007669"/>
    <property type="project" value="UniProtKB-SubCell"/>
</dbReference>
<accession>A0A1E3QDX5</accession>
<dbReference type="STRING" id="675824.A0A1E3QDX5"/>
<proteinExistence type="predicted"/>
<feature type="transmembrane region" description="Helical" evidence="6">
    <location>
        <begin position="103"/>
        <end position="122"/>
    </location>
</feature>
<keyword evidence="9" id="KW-1185">Reference proteome</keyword>
<dbReference type="InterPro" id="IPR013717">
    <property type="entry name" value="PIG-P"/>
</dbReference>
<dbReference type="PANTHER" id="PTHR46346">
    <property type="entry name" value="PHOSPHATIDYLINOSITOL N-ACETYLGLUCOSAMINYLTRANSFERASE SUBUNIT P"/>
    <property type="match status" value="1"/>
</dbReference>
<gene>
    <name evidence="8" type="ORF">LIPSTDRAFT_1318</name>
</gene>
<comment type="subcellular location">
    <subcellularLocation>
        <location evidence="1">Membrane</location>
        <topology evidence="1">Multi-pass membrane protein</topology>
    </subcellularLocation>
</comment>
<dbReference type="Pfam" id="PF08510">
    <property type="entry name" value="PIG-P"/>
    <property type="match status" value="1"/>
</dbReference>
<feature type="compositionally biased region" description="Basic residues" evidence="5">
    <location>
        <begin position="1"/>
        <end position="15"/>
    </location>
</feature>
<evidence type="ECO:0000256" key="5">
    <source>
        <dbReference type="SAM" id="MobiDB-lite"/>
    </source>
</evidence>
<dbReference type="EMBL" id="KV454290">
    <property type="protein sequence ID" value="ODQ75905.1"/>
    <property type="molecule type" value="Genomic_DNA"/>
</dbReference>
<keyword evidence="4 6" id="KW-0472">Membrane</keyword>
<dbReference type="PANTHER" id="PTHR46346:SF1">
    <property type="entry name" value="PHOSPHATIDYLINOSITOL N-ACETYLGLUCOSAMINYLTRANSFERASE SUBUNIT P"/>
    <property type="match status" value="1"/>
</dbReference>
<keyword evidence="3 6" id="KW-1133">Transmembrane helix</keyword>
<feature type="region of interest" description="Disordered" evidence="5">
    <location>
        <begin position="1"/>
        <end position="45"/>
    </location>
</feature>
<dbReference type="Proteomes" id="UP000094385">
    <property type="component" value="Unassembled WGS sequence"/>
</dbReference>
<sequence length="228" mass="25751">MKRSKSSASIRRRPRQTVSSSSLWQFQPPQPPFYNHPPAPLKKPASSAFSSIFASGRSSPRALITRTPSTISESDTDIPEGDKLAKESDVTVGGDAVPPEREYFGFALYVSSTFAFIVYVLWAFLPQSVLHSLKIYYYPSRWWALAVPSFIVMLVVYIYVALMSYNVEVLTPELNQLCTITDEYAVISTDDKYLWKSSDGVWDLPIESVNYVLYADRHGDEQRVNGNE</sequence>
<evidence type="ECO:0000256" key="6">
    <source>
        <dbReference type="SAM" id="Phobius"/>
    </source>
</evidence>
<feature type="compositionally biased region" description="Polar residues" evidence="5">
    <location>
        <begin position="16"/>
        <end position="27"/>
    </location>
</feature>
<evidence type="ECO:0000256" key="1">
    <source>
        <dbReference type="ARBA" id="ARBA00004141"/>
    </source>
</evidence>
<dbReference type="AlphaFoldDB" id="A0A1E3QDX5"/>